<dbReference type="CDD" id="cd00761">
    <property type="entry name" value="Glyco_tranf_GTA_type"/>
    <property type="match status" value="1"/>
</dbReference>
<proteinExistence type="predicted"/>
<evidence type="ECO:0000259" key="1">
    <source>
        <dbReference type="Pfam" id="PF00535"/>
    </source>
</evidence>
<dbReference type="EMBL" id="ACZM01000015">
    <property type="protein sequence ID" value="EHG20430.1"/>
    <property type="molecule type" value="Genomic_DNA"/>
</dbReference>
<accession>G5GPZ5</accession>
<dbReference type="STRING" id="679201.HMPREF9334_01326"/>
<dbReference type="SUPFAM" id="SSF53756">
    <property type="entry name" value="UDP-Glycosyltransferase/glycogen phosphorylase"/>
    <property type="match status" value="1"/>
</dbReference>
<dbReference type="AlphaFoldDB" id="G5GPZ5"/>
<dbReference type="SUPFAM" id="SSF53448">
    <property type="entry name" value="Nucleotide-diphospho-sugar transferases"/>
    <property type="match status" value="1"/>
</dbReference>
<comment type="caution">
    <text evidence="2">The sequence shown here is derived from an EMBL/GenBank/DDBJ whole genome shotgun (WGS) entry which is preliminary data.</text>
</comment>
<keyword evidence="3" id="KW-1185">Reference proteome</keyword>
<organism evidence="2 3">
    <name type="scientific">Selenomonas infelix ATCC 43532</name>
    <dbReference type="NCBI Taxonomy" id="679201"/>
    <lineage>
        <taxon>Bacteria</taxon>
        <taxon>Bacillati</taxon>
        <taxon>Bacillota</taxon>
        <taxon>Negativicutes</taxon>
        <taxon>Selenomonadales</taxon>
        <taxon>Selenomonadaceae</taxon>
        <taxon>Selenomonas</taxon>
    </lineage>
</organism>
<evidence type="ECO:0000313" key="2">
    <source>
        <dbReference type="EMBL" id="EHG20430.1"/>
    </source>
</evidence>
<dbReference type="Pfam" id="PF00535">
    <property type="entry name" value="Glycos_transf_2"/>
    <property type="match status" value="1"/>
</dbReference>
<sequence length="953" mass="109644">MREQKAAHSGSQTEEAVRRIAELRAQGCRLYYFVPDFASDEGLWCSVFRSYLRAYSAENQAALILMLPEADASAELGEMLELLAALGEDAPLVLAHLYSDAFFYAALRREDCLIATADELSSHCTRIAVGMGASVVHAAGWMPYQKTCDVSICVATYHSDDEMLFATLTSIVQQRGCSFEILVGDDGSEHFDVKRVELWLLQHRFKDYTILHSAENRGTVLNYMNMYIHACGHYIKNLSPGDFFYSNHALADMMQFMKQNGYQFAFGRSCNYRKEKNQYIIVDRMNPHYLRPYREGAVSAIKEAYLVCQDYAVGAAFLVDRELMISYTRDIVGHVTYMEDGVHIMMVADDIPLGFWDHNFIWYECETGISGGPSQEWIERLGRDHCTVLMMIAQRHPELRELCTWHVGGRKPSDVPYMKIMEAYYAEMRRVRETTSYLQSVDPNELKKLVHGEVLFALNENAAEGNSVRHSDAQAFERPVILAEETQRKLNNFFVKVSQLREVVGQQLRSEAYENVMRSMEYLATILYHCNQTYTDEVLEEYLSTLSKLLPEPSSVQEPHERQRIVFYDAFGYDIRGLAFIYLRALSRMDVDLYYIAPESARGNIPRLEAILNECGGCICFLPDAAKTGAWSRTHFLCSLMDEIRPDIGFLYTTPWDIAGILTFMRFAGRMKRYQINLTDHAFWLGVNAFDYCLEFRDFGANVSRQYRKIAPQKILKQLYYPCIDRTLPFQGFPFEKATGDFIIFSGGAVYKTLDRIKTYYQIVDFCLANFPQVKFWYAGTGPQNQFLDLRALEQKYVGRVFLTGECEDLFQIMQNVDMYLNTCPQIGGLMTQYAALAGRPPFNFLCLPYGAGAPSVLLPVEELGIEYTDMEEFLAELRNFIEDPTYRQMKESVFRAKKLVITEDEFAENLAKILRENRSDYPIQVFDVDLRVQEVLYAQLWEQAKWDEADSE</sequence>
<dbReference type="Gene3D" id="3.40.50.2000">
    <property type="entry name" value="Glycogen Phosphorylase B"/>
    <property type="match status" value="1"/>
</dbReference>
<gene>
    <name evidence="2" type="ORF">HMPREF9334_01326</name>
</gene>
<dbReference type="RefSeq" id="WP_006692774.1">
    <property type="nucleotide sequence ID" value="NZ_JH376799.1"/>
</dbReference>
<dbReference type="Proteomes" id="UP000004129">
    <property type="component" value="Unassembled WGS sequence"/>
</dbReference>
<feature type="domain" description="Glycosyltransferase 2-like" evidence="1">
    <location>
        <begin position="151"/>
        <end position="294"/>
    </location>
</feature>
<protein>
    <recommendedName>
        <fullName evidence="1">Glycosyltransferase 2-like domain-containing protein</fullName>
    </recommendedName>
</protein>
<dbReference type="HOGENOM" id="CLU_309248_0_0_9"/>
<reference evidence="2 3" key="1">
    <citation type="submission" date="2011-08" db="EMBL/GenBank/DDBJ databases">
        <title>The Genome Sequence of Selenomonas infelix ATCC 43532.</title>
        <authorList>
            <consortium name="The Broad Institute Genome Sequencing Platform"/>
            <person name="Earl A."/>
            <person name="Ward D."/>
            <person name="Feldgarden M."/>
            <person name="Gevers D."/>
            <person name="Izard J."/>
            <person name="Blanton J.M."/>
            <person name="Baranova O.V."/>
            <person name="Dewhirst F.E."/>
            <person name="Young S.K."/>
            <person name="Zeng Q."/>
            <person name="Gargeya S."/>
            <person name="Fitzgerald M."/>
            <person name="Haas B."/>
            <person name="Abouelleil A."/>
            <person name="Alvarado L."/>
            <person name="Arachchi H.M."/>
            <person name="Berlin A."/>
            <person name="Brown A."/>
            <person name="Chapman S.B."/>
            <person name="Chen Z."/>
            <person name="Dunbar C."/>
            <person name="Freedman E."/>
            <person name="Gearin G."/>
            <person name="Gellesch M."/>
            <person name="Goldberg J."/>
            <person name="Griggs A."/>
            <person name="Gujja S."/>
            <person name="Heiman D."/>
            <person name="Howarth C."/>
            <person name="Larson L."/>
            <person name="Lui A."/>
            <person name="MacDonald P.J.P."/>
            <person name="Montmayeur A."/>
            <person name="Murphy C."/>
            <person name="Neiman D."/>
            <person name="Pearson M."/>
            <person name="Priest M."/>
            <person name="Roberts A."/>
            <person name="Saif S."/>
            <person name="Shea T."/>
            <person name="Shenoy N."/>
            <person name="Sisk P."/>
            <person name="Stolte C."/>
            <person name="Sykes S."/>
            <person name="Wortman J."/>
            <person name="Nusbaum C."/>
            <person name="Birren B."/>
        </authorList>
    </citation>
    <scope>NUCLEOTIDE SEQUENCE [LARGE SCALE GENOMIC DNA]</scope>
    <source>
        <strain evidence="2 3">ATCC 43532</strain>
    </source>
</reference>
<dbReference type="InterPro" id="IPR029044">
    <property type="entry name" value="Nucleotide-diphossugar_trans"/>
</dbReference>
<evidence type="ECO:0000313" key="3">
    <source>
        <dbReference type="Proteomes" id="UP000004129"/>
    </source>
</evidence>
<dbReference type="eggNOG" id="COG0438">
    <property type="taxonomic scope" value="Bacteria"/>
</dbReference>
<dbReference type="InterPro" id="IPR001173">
    <property type="entry name" value="Glyco_trans_2-like"/>
</dbReference>
<name>G5GPZ5_9FIRM</name>
<dbReference type="PATRIC" id="fig|679201.3.peg.1338"/>
<dbReference type="Gene3D" id="3.90.550.10">
    <property type="entry name" value="Spore Coat Polysaccharide Biosynthesis Protein SpsA, Chain A"/>
    <property type="match status" value="1"/>
</dbReference>